<dbReference type="OrthoDB" id="9986677at2759"/>
<keyword evidence="7 9" id="KW-1133">Transmembrane helix</keyword>
<accession>A0A3L6RR65</accession>
<evidence type="ECO:0000313" key="11">
    <source>
        <dbReference type="Proteomes" id="UP000275267"/>
    </source>
</evidence>
<evidence type="ECO:0000256" key="9">
    <source>
        <dbReference type="SAM" id="Phobius"/>
    </source>
</evidence>
<keyword evidence="4 9" id="KW-0812">Transmembrane</keyword>
<protein>
    <recommendedName>
        <fullName evidence="12">Oligopeptide transporter 4-like</fullName>
    </recommendedName>
</protein>
<evidence type="ECO:0008006" key="12">
    <source>
        <dbReference type="Google" id="ProtNLM"/>
    </source>
</evidence>
<dbReference type="AlphaFoldDB" id="A0A3L6RR65"/>
<dbReference type="GO" id="GO:0016020">
    <property type="term" value="C:membrane"/>
    <property type="evidence" value="ECO:0007669"/>
    <property type="project" value="UniProtKB-SubCell"/>
</dbReference>
<dbReference type="NCBIfam" id="TIGR00728">
    <property type="entry name" value="OPT_sfam"/>
    <property type="match status" value="1"/>
</dbReference>
<keyword evidence="3" id="KW-0813">Transport</keyword>
<sequence>MAHWVADERGLGGADDHHGHDQHQVPVEEVHLTVPATDDPSVPACTFRAWAIGLLSCALMSFVNQFSYRTEPLMIGQMEVKLLVWPLGHFLARVLPRRTLRLAPGVEFSLNPRPFTVKEHVIICIFANAGFAFGGGNAYAVAVVDIVRVFYHRSFPFLAAWLLVVTTRVLGYGWAGLMRKYVVEPAHMWWPSALALASLFR</sequence>
<evidence type="ECO:0000256" key="8">
    <source>
        <dbReference type="ARBA" id="ARBA00023136"/>
    </source>
</evidence>
<evidence type="ECO:0000256" key="2">
    <source>
        <dbReference type="ARBA" id="ARBA00005484"/>
    </source>
</evidence>
<keyword evidence="6" id="KW-0653">Protein transport</keyword>
<reference evidence="11" key="1">
    <citation type="journal article" date="2019" name="Nat. Commun.">
        <title>The genome of broomcorn millet.</title>
        <authorList>
            <person name="Zou C."/>
            <person name="Miki D."/>
            <person name="Li D."/>
            <person name="Tang Q."/>
            <person name="Xiao L."/>
            <person name="Rajput S."/>
            <person name="Deng P."/>
            <person name="Jia W."/>
            <person name="Huang R."/>
            <person name="Zhang M."/>
            <person name="Sun Y."/>
            <person name="Hu J."/>
            <person name="Fu X."/>
            <person name="Schnable P.S."/>
            <person name="Li F."/>
            <person name="Zhang H."/>
            <person name="Feng B."/>
            <person name="Zhu X."/>
            <person name="Liu R."/>
            <person name="Schnable J.C."/>
            <person name="Zhu J.-K."/>
            <person name="Zhang H."/>
        </authorList>
    </citation>
    <scope>NUCLEOTIDE SEQUENCE [LARGE SCALE GENOMIC DNA]</scope>
</reference>
<comment type="similarity">
    <text evidence="2">Belongs to the oligopeptide OPT transporter (TC 2.A.67.1) family.</text>
</comment>
<keyword evidence="5" id="KW-0571">Peptide transport</keyword>
<dbReference type="Pfam" id="PF03169">
    <property type="entry name" value="OPT"/>
    <property type="match status" value="1"/>
</dbReference>
<dbReference type="GO" id="GO:0015031">
    <property type="term" value="P:protein transport"/>
    <property type="evidence" value="ECO:0007669"/>
    <property type="project" value="UniProtKB-KW"/>
</dbReference>
<dbReference type="EMBL" id="PQIB02000007">
    <property type="protein sequence ID" value="RLN07517.1"/>
    <property type="molecule type" value="Genomic_DNA"/>
</dbReference>
<evidence type="ECO:0000313" key="10">
    <source>
        <dbReference type="EMBL" id="RLN07517.1"/>
    </source>
</evidence>
<evidence type="ECO:0000256" key="3">
    <source>
        <dbReference type="ARBA" id="ARBA00022448"/>
    </source>
</evidence>
<keyword evidence="8 9" id="KW-0472">Membrane</keyword>
<dbReference type="STRING" id="4540.A0A3L6RR65"/>
<gene>
    <name evidence="10" type="ORF">C2845_PM11G29320</name>
</gene>
<organism evidence="10 11">
    <name type="scientific">Panicum miliaceum</name>
    <name type="common">Proso millet</name>
    <name type="synonym">Broomcorn millet</name>
    <dbReference type="NCBI Taxonomy" id="4540"/>
    <lineage>
        <taxon>Eukaryota</taxon>
        <taxon>Viridiplantae</taxon>
        <taxon>Streptophyta</taxon>
        <taxon>Embryophyta</taxon>
        <taxon>Tracheophyta</taxon>
        <taxon>Spermatophyta</taxon>
        <taxon>Magnoliopsida</taxon>
        <taxon>Liliopsida</taxon>
        <taxon>Poales</taxon>
        <taxon>Poaceae</taxon>
        <taxon>PACMAD clade</taxon>
        <taxon>Panicoideae</taxon>
        <taxon>Panicodae</taxon>
        <taxon>Paniceae</taxon>
        <taxon>Panicinae</taxon>
        <taxon>Panicum</taxon>
        <taxon>Panicum sect. Panicum</taxon>
    </lineage>
</organism>
<feature type="transmembrane region" description="Helical" evidence="9">
    <location>
        <begin position="120"/>
        <end position="143"/>
    </location>
</feature>
<keyword evidence="11" id="KW-1185">Reference proteome</keyword>
<dbReference type="GO" id="GO:0035673">
    <property type="term" value="F:oligopeptide transmembrane transporter activity"/>
    <property type="evidence" value="ECO:0007669"/>
    <property type="project" value="InterPro"/>
</dbReference>
<evidence type="ECO:0000256" key="7">
    <source>
        <dbReference type="ARBA" id="ARBA00022989"/>
    </source>
</evidence>
<evidence type="ECO:0000256" key="5">
    <source>
        <dbReference type="ARBA" id="ARBA00022856"/>
    </source>
</evidence>
<evidence type="ECO:0000256" key="6">
    <source>
        <dbReference type="ARBA" id="ARBA00022927"/>
    </source>
</evidence>
<evidence type="ECO:0000256" key="4">
    <source>
        <dbReference type="ARBA" id="ARBA00022692"/>
    </source>
</evidence>
<proteinExistence type="inferred from homology"/>
<dbReference type="PANTHER" id="PTHR22601">
    <property type="entry name" value="ISP4 LIKE PROTEIN"/>
    <property type="match status" value="1"/>
</dbReference>
<dbReference type="InterPro" id="IPR004648">
    <property type="entry name" value="Oligpept_transpt"/>
</dbReference>
<dbReference type="Proteomes" id="UP000275267">
    <property type="component" value="Unassembled WGS sequence"/>
</dbReference>
<comment type="subcellular location">
    <subcellularLocation>
        <location evidence="1">Membrane</location>
        <topology evidence="1">Multi-pass membrane protein</topology>
    </subcellularLocation>
</comment>
<dbReference type="InterPro" id="IPR004813">
    <property type="entry name" value="OPT"/>
</dbReference>
<feature type="transmembrane region" description="Helical" evidence="9">
    <location>
        <begin position="47"/>
        <end position="68"/>
    </location>
</feature>
<feature type="transmembrane region" description="Helical" evidence="9">
    <location>
        <begin position="155"/>
        <end position="175"/>
    </location>
</feature>
<evidence type="ECO:0000256" key="1">
    <source>
        <dbReference type="ARBA" id="ARBA00004141"/>
    </source>
</evidence>
<name>A0A3L6RR65_PANMI</name>
<comment type="caution">
    <text evidence="10">The sequence shown here is derived from an EMBL/GenBank/DDBJ whole genome shotgun (WGS) entry which is preliminary data.</text>
</comment>